<feature type="compositionally biased region" description="Basic and acidic residues" evidence="1">
    <location>
        <begin position="59"/>
        <end position="110"/>
    </location>
</feature>
<evidence type="ECO:0000313" key="3">
    <source>
        <dbReference type="EMBL" id="PGH53384.1"/>
    </source>
</evidence>
<feature type="compositionally biased region" description="Low complexity" evidence="1">
    <location>
        <begin position="41"/>
        <end position="57"/>
    </location>
</feature>
<name>A0A2B8AWR2_9PROT</name>
<evidence type="ECO:0000313" key="4">
    <source>
        <dbReference type="Proteomes" id="UP000225379"/>
    </source>
</evidence>
<sequence>MSGTVFGSRIRSSVSTFAFVALMATAPVLSAGAATVAPAAPATPAPAVTTDSTTTAPKLDQKADQKAVTKSEATKTEATKSEAPKADATKADATKADAGKTEAGKTKHEQVAATPKAEVTKTQADAVAKELGAKPTDQLPVQLGKYHEQMLAAHALKDSAARDKAVADARQQLAGIGGKPVTAEQAAKIDGILGLKTSTTIQ</sequence>
<dbReference type="RefSeq" id="WP_098739462.1">
    <property type="nucleotide sequence ID" value="NZ_PDKW01000043.1"/>
</dbReference>
<gene>
    <name evidence="3" type="ORF">CRT60_26195</name>
</gene>
<keyword evidence="2" id="KW-0732">Signal</keyword>
<evidence type="ECO:0000256" key="2">
    <source>
        <dbReference type="SAM" id="SignalP"/>
    </source>
</evidence>
<feature type="chain" id="PRO_5012473897" evidence="2">
    <location>
        <begin position="34"/>
        <end position="202"/>
    </location>
</feature>
<feature type="signal peptide" evidence="2">
    <location>
        <begin position="1"/>
        <end position="33"/>
    </location>
</feature>
<keyword evidence="4" id="KW-1185">Reference proteome</keyword>
<evidence type="ECO:0000256" key="1">
    <source>
        <dbReference type="SAM" id="MobiDB-lite"/>
    </source>
</evidence>
<reference evidence="4" key="1">
    <citation type="submission" date="2017-10" db="EMBL/GenBank/DDBJ databases">
        <authorList>
            <person name="Kravchenko I.K."/>
            <person name="Grouzdev D.S."/>
        </authorList>
    </citation>
    <scope>NUCLEOTIDE SEQUENCE [LARGE SCALE GENOMIC DNA]</scope>
    <source>
        <strain evidence="4">B2</strain>
    </source>
</reference>
<feature type="region of interest" description="Disordered" evidence="1">
    <location>
        <begin position="41"/>
        <end position="119"/>
    </location>
</feature>
<dbReference type="Proteomes" id="UP000225379">
    <property type="component" value="Unassembled WGS sequence"/>
</dbReference>
<comment type="caution">
    <text evidence="3">The sequence shown here is derived from an EMBL/GenBank/DDBJ whole genome shotgun (WGS) entry which is preliminary data.</text>
</comment>
<protein>
    <submittedName>
        <fullName evidence="3">Uncharacterized protein</fullName>
    </submittedName>
</protein>
<dbReference type="AlphaFoldDB" id="A0A2B8AWR2"/>
<dbReference type="OrthoDB" id="7304920at2"/>
<proteinExistence type="predicted"/>
<dbReference type="EMBL" id="PDKW01000043">
    <property type="protein sequence ID" value="PGH53384.1"/>
    <property type="molecule type" value="Genomic_DNA"/>
</dbReference>
<accession>A0A2B8AWR2</accession>
<organism evidence="3 4">
    <name type="scientific">Azospirillum palustre</name>
    <dbReference type="NCBI Taxonomy" id="2044885"/>
    <lineage>
        <taxon>Bacteria</taxon>
        <taxon>Pseudomonadati</taxon>
        <taxon>Pseudomonadota</taxon>
        <taxon>Alphaproteobacteria</taxon>
        <taxon>Rhodospirillales</taxon>
        <taxon>Azospirillaceae</taxon>
        <taxon>Azospirillum</taxon>
    </lineage>
</organism>